<dbReference type="InterPro" id="IPR036864">
    <property type="entry name" value="Zn2-C6_fun-type_DNA-bd_sf"/>
</dbReference>
<dbReference type="InterPro" id="IPR001138">
    <property type="entry name" value="Zn2Cys6_DnaBD"/>
</dbReference>
<protein>
    <submittedName>
        <fullName evidence="3">DEBR0S5_08218g1_1</fullName>
    </submittedName>
</protein>
<dbReference type="InterPro" id="IPR052400">
    <property type="entry name" value="Zn2-C6_fungal_TF"/>
</dbReference>
<dbReference type="PRINTS" id="PR00755">
    <property type="entry name" value="AFLATOXINBRP"/>
</dbReference>
<dbReference type="Gene3D" id="4.10.240.10">
    <property type="entry name" value="Zn(2)-C6 fungal-type DNA-binding domain"/>
    <property type="match status" value="1"/>
</dbReference>
<feature type="compositionally biased region" description="Basic and acidic residues" evidence="1">
    <location>
        <begin position="140"/>
        <end position="149"/>
    </location>
</feature>
<feature type="domain" description="Zn(2)-C6 fungal-type" evidence="2">
    <location>
        <begin position="14"/>
        <end position="44"/>
    </location>
</feature>
<dbReference type="CDD" id="cd00067">
    <property type="entry name" value="GAL4"/>
    <property type="match status" value="1"/>
</dbReference>
<dbReference type="PROSITE" id="PS00463">
    <property type="entry name" value="ZN2_CY6_FUNGAL_1"/>
    <property type="match status" value="1"/>
</dbReference>
<dbReference type="GO" id="GO:0008270">
    <property type="term" value="F:zinc ion binding"/>
    <property type="evidence" value="ECO:0007669"/>
    <property type="project" value="InterPro"/>
</dbReference>
<sequence>MTMLRRHHKKTKTGCTSCKRRRIKCDEAKPICLRCQKRGLKCVYLPVTRRKSRKSKTHSDRALFKLSDSSLSPSTDEGTLTPQQAQMKHFLLSESVPNISSSSAAKASSNQFIPSSSLPSSSFIVDDTPQQHVTFESLEADSKVHKPSEQIRQNGQPSAIPQHNEGINTQYVSMNNGFDNLMGRMASTVFENQSPKDEHSNKQNSEFDFSSAHPSFFSKRTDVSYLRELDVPKSIAGYTFYSHIYMKLSYHALNTIPLKLTRDPANRQLLFWAIKISPLYDFLNHAFMALSALDLYYQQISYGTDEILDLNKSVYLMVAEYHMKMSIRELTRESEIREDTKKAVALVSTSFLHTVFATFHPDPKIATRAYFNLGKNSGVLFVRYAEALKASSLFKQGCSRYVLNNYSRRPSTYTPCFLYGLLTVSYNSTKIEPDKKHVLPLNNDDTALFIRMLDRLDREYRAYANTTVTPDPIYDSRTPMYPGRQFPVYKEVAWDSREMFFETDFYGTLSRYTVEVPDRFIDFIDQGDPRALIIIAYNIVVLVSRGLHYLPIWVFYNEIDYIEQRLDEVENSEAWKSWLLVAREALGMSTETAFHRPDDFQ</sequence>
<dbReference type="GO" id="GO:0000981">
    <property type="term" value="F:DNA-binding transcription factor activity, RNA polymerase II-specific"/>
    <property type="evidence" value="ECO:0007669"/>
    <property type="project" value="InterPro"/>
</dbReference>
<dbReference type="PANTHER" id="PTHR47657:SF7">
    <property type="entry name" value="STEROL REGULATORY ELEMENT-BINDING PROTEIN ECM22"/>
    <property type="match status" value="1"/>
</dbReference>
<evidence type="ECO:0000313" key="3">
    <source>
        <dbReference type="EMBL" id="VUG19650.1"/>
    </source>
</evidence>
<dbReference type="PANTHER" id="PTHR47657">
    <property type="entry name" value="STEROL REGULATORY ELEMENT-BINDING PROTEIN ECM22"/>
    <property type="match status" value="1"/>
</dbReference>
<feature type="compositionally biased region" description="Polar residues" evidence="1">
    <location>
        <begin position="67"/>
        <end position="80"/>
    </location>
</feature>
<dbReference type="Pfam" id="PF00172">
    <property type="entry name" value="Zn_clus"/>
    <property type="match status" value="1"/>
</dbReference>
<dbReference type="EMBL" id="CABFWN010000005">
    <property type="protein sequence ID" value="VUG19650.1"/>
    <property type="molecule type" value="Genomic_DNA"/>
</dbReference>
<proteinExistence type="predicted"/>
<accession>A0A7D9D131</accession>
<name>A0A7D9D131_DEKBR</name>
<feature type="region of interest" description="Disordered" evidence="1">
    <location>
        <begin position="140"/>
        <end position="163"/>
    </location>
</feature>
<feature type="compositionally biased region" description="Polar residues" evidence="1">
    <location>
        <begin position="150"/>
        <end position="163"/>
    </location>
</feature>
<evidence type="ECO:0000313" key="4">
    <source>
        <dbReference type="Proteomes" id="UP000478008"/>
    </source>
</evidence>
<evidence type="ECO:0000259" key="2">
    <source>
        <dbReference type="PROSITE" id="PS50048"/>
    </source>
</evidence>
<dbReference type="Proteomes" id="UP000478008">
    <property type="component" value="Unassembled WGS sequence"/>
</dbReference>
<dbReference type="SUPFAM" id="SSF57701">
    <property type="entry name" value="Zn2/Cys6 DNA-binding domain"/>
    <property type="match status" value="1"/>
</dbReference>
<organism evidence="3 4">
    <name type="scientific">Dekkera bruxellensis</name>
    <name type="common">Brettanomyces custersii</name>
    <dbReference type="NCBI Taxonomy" id="5007"/>
    <lineage>
        <taxon>Eukaryota</taxon>
        <taxon>Fungi</taxon>
        <taxon>Dikarya</taxon>
        <taxon>Ascomycota</taxon>
        <taxon>Saccharomycotina</taxon>
        <taxon>Pichiomycetes</taxon>
        <taxon>Pichiales</taxon>
        <taxon>Pichiaceae</taxon>
        <taxon>Brettanomyces</taxon>
    </lineage>
</organism>
<gene>
    <name evidence="3" type="ORF">DEBR0S5_08218G</name>
</gene>
<reference evidence="3 4" key="1">
    <citation type="submission" date="2019-07" db="EMBL/GenBank/DDBJ databases">
        <authorList>
            <person name="Friedrich A."/>
            <person name="Schacherer J."/>
        </authorList>
    </citation>
    <scope>NUCLEOTIDE SEQUENCE [LARGE SCALE GENOMIC DNA]</scope>
</reference>
<dbReference type="PROSITE" id="PS50048">
    <property type="entry name" value="ZN2_CY6_FUNGAL_2"/>
    <property type="match status" value="1"/>
</dbReference>
<evidence type="ECO:0000256" key="1">
    <source>
        <dbReference type="SAM" id="MobiDB-lite"/>
    </source>
</evidence>
<keyword evidence="4" id="KW-1185">Reference proteome</keyword>
<dbReference type="SMART" id="SM00066">
    <property type="entry name" value="GAL4"/>
    <property type="match status" value="1"/>
</dbReference>
<dbReference type="AlphaFoldDB" id="A0A7D9D131"/>
<feature type="region of interest" description="Disordered" evidence="1">
    <location>
        <begin position="51"/>
        <end position="80"/>
    </location>
</feature>